<comment type="similarity">
    <text evidence="1">Belongs to the AfsR/DnrI/RedD regulatory family.</text>
</comment>
<proteinExistence type="inferred from homology"/>
<accession>A0A1G7B0Z2</accession>
<dbReference type="GO" id="GO:0000160">
    <property type="term" value="P:phosphorelay signal transduction system"/>
    <property type="evidence" value="ECO:0007669"/>
    <property type="project" value="InterPro"/>
</dbReference>
<evidence type="ECO:0000256" key="5">
    <source>
        <dbReference type="PROSITE-ProRule" id="PRU01091"/>
    </source>
</evidence>
<keyword evidence="3 5" id="KW-0238">DNA-binding</keyword>
<evidence type="ECO:0000256" key="4">
    <source>
        <dbReference type="ARBA" id="ARBA00023163"/>
    </source>
</evidence>
<dbReference type="AlphaFoldDB" id="A0A1G7B0Z2"/>
<sequence length="652" mass="70284">MRVEFGVLGPVLAWDGAGAELNLKGPRHRAVLARLVAARGRVVPVDRLVDDLWGDSTGSLSAVRTFVAALRRALEPDREPRQPAKLLVTEGQGYALRAAPDDVDAWRFANAVDEAAKAPPPRALELLDAVLPLWRGEAYADFDEAWARTERNRLDQLRLNAIEQRARALLDLGRPEAAIADLEGLASEHPWREEAWRLLALALYRNGRQGEALAALRRARAHLLDELGLDPSPQLQRLETDLLRQADTGQSAADRVWNATAAAFDQAVPAGAPARLESTIGLLRGLALTGPTGLGAAREQRYQAVAAVADSSDPELTARVIGAYDVPAIWTRSDDPAQAAKIAAAAERALKALEPDGNDTDRTRLLSVVALESRGNGGPHAAEAAAEAERIARRLGDPALLAFALNGVYMQTFHRTGLAPERDAIGAELIDLATRHSLPAFAILGHLIRLQSRSALADFEGADEHAKAADRLAERHGRPLVGVFTGWYRAMRAAATGGPFDAVEAAYRTAAANLEGSGMPGVERGLPSLAVLCLQVNRDRPIRVRESEDWGPYRPWTSPLLLIAEGRREQAAKRLRSIPDPPRDLMQEAMWALVALAAIELDDRPAMRRAWAELLPAHAELAGAGSGMLYVGPVAGTLDALEAALRCSEPET</sequence>
<dbReference type="PROSITE" id="PS51755">
    <property type="entry name" value="OMPR_PHOB"/>
    <property type="match status" value="1"/>
</dbReference>
<dbReference type="PANTHER" id="PTHR35807:SF1">
    <property type="entry name" value="TRANSCRIPTIONAL REGULATOR REDD"/>
    <property type="match status" value="1"/>
</dbReference>
<dbReference type="InterPro" id="IPR001867">
    <property type="entry name" value="OmpR/PhoB-type_DNA-bd"/>
</dbReference>
<evidence type="ECO:0000313" key="8">
    <source>
        <dbReference type="Proteomes" id="UP000198949"/>
    </source>
</evidence>
<dbReference type="GO" id="GO:0006355">
    <property type="term" value="P:regulation of DNA-templated transcription"/>
    <property type="evidence" value="ECO:0007669"/>
    <property type="project" value="InterPro"/>
</dbReference>
<dbReference type="InterPro" id="IPR051677">
    <property type="entry name" value="AfsR-DnrI-RedD_regulator"/>
</dbReference>
<dbReference type="InterPro" id="IPR011990">
    <property type="entry name" value="TPR-like_helical_dom_sf"/>
</dbReference>
<dbReference type="SMART" id="SM00862">
    <property type="entry name" value="Trans_reg_C"/>
    <property type="match status" value="1"/>
</dbReference>
<feature type="domain" description="OmpR/PhoB-type" evidence="6">
    <location>
        <begin position="1"/>
        <end position="98"/>
    </location>
</feature>
<dbReference type="STRING" id="58114.SAMN05216270_11575"/>
<dbReference type="Gene3D" id="1.25.40.10">
    <property type="entry name" value="Tetratricopeptide repeat domain"/>
    <property type="match status" value="1"/>
</dbReference>
<evidence type="ECO:0000256" key="1">
    <source>
        <dbReference type="ARBA" id="ARBA00005820"/>
    </source>
</evidence>
<dbReference type="InterPro" id="IPR016032">
    <property type="entry name" value="Sig_transdc_resp-reg_C-effctor"/>
</dbReference>
<dbReference type="EMBL" id="FNAD01000015">
    <property type="protein sequence ID" value="SDE20778.1"/>
    <property type="molecule type" value="Genomic_DNA"/>
</dbReference>
<evidence type="ECO:0000256" key="2">
    <source>
        <dbReference type="ARBA" id="ARBA00023015"/>
    </source>
</evidence>
<evidence type="ECO:0000313" key="7">
    <source>
        <dbReference type="EMBL" id="SDE20778.1"/>
    </source>
</evidence>
<reference evidence="8" key="1">
    <citation type="submission" date="2016-10" db="EMBL/GenBank/DDBJ databases">
        <authorList>
            <person name="Varghese N."/>
            <person name="Submissions S."/>
        </authorList>
    </citation>
    <scope>NUCLEOTIDE SEQUENCE [LARGE SCALE GENOMIC DNA]</scope>
    <source>
        <strain evidence="8">CGMCC 4.3516</strain>
    </source>
</reference>
<keyword evidence="8" id="KW-1185">Reference proteome</keyword>
<dbReference type="Proteomes" id="UP000198949">
    <property type="component" value="Unassembled WGS sequence"/>
</dbReference>
<dbReference type="Gene3D" id="1.10.10.10">
    <property type="entry name" value="Winged helix-like DNA-binding domain superfamily/Winged helix DNA-binding domain"/>
    <property type="match status" value="1"/>
</dbReference>
<feature type="DNA-binding region" description="OmpR/PhoB-type" evidence="5">
    <location>
        <begin position="1"/>
        <end position="98"/>
    </location>
</feature>
<dbReference type="InterPro" id="IPR036388">
    <property type="entry name" value="WH-like_DNA-bd_sf"/>
</dbReference>
<dbReference type="OrthoDB" id="134712at2"/>
<dbReference type="SUPFAM" id="SSF48452">
    <property type="entry name" value="TPR-like"/>
    <property type="match status" value="1"/>
</dbReference>
<dbReference type="Pfam" id="PF03704">
    <property type="entry name" value="BTAD"/>
    <property type="match status" value="1"/>
</dbReference>
<evidence type="ECO:0000256" key="3">
    <source>
        <dbReference type="ARBA" id="ARBA00023125"/>
    </source>
</evidence>
<gene>
    <name evidence="7" type="ORF">SAMN05216270_11575</name>
</gene>
<dbReference type="PANTHER" id="PTHR35807">
    <property type="entry name" value="TRANSCRIPTIONAL REGULATOR REDD-RELATED"/>
    <property type="match status" value="1"/>
</dbReference>
<dbReference type="InterPro" id="IPR005158">
    <property type="entry name" value="BTAD"/>
</dbReference>
<dbReference type="Pfam" id="PF00486">
    <property type="entry name" value="Trans_reg_C"/>
    <property type="match status" value="1"/>
</dbReference>
<dbReference type="SMART" id="SM01043">
    <property type="entry name" value="BTAD"/>
    <property type="match status" value="1"/>
</dbReference>
<name>A0A1G7B0Z2_9ACTN</name>
<keyword evidence="4" id="KW-0804">Transcription</keyword>
<evidence type="ECO:0000259" key="6">
    <source>
        <dbReference type="PROSITE" id="PS51755"/>
    </source>
</evidence>
<keyword evidence="2" id="KW-0805">Transcription regulation</keyword>
<protein>
    <submittedName>
        <fullName evidence="7">DNA-binding transcriptional activator of the SARP family</fullName>
    </submittedName>
</protein>
<dbReference type="RefSeq" id="WP_091039494.1">
    <property type="nucleotide sequence ID" value="NZ_FNAD01000015.1"/>
</dbReference>
<dbReference type="CDD" id="cd00383">
    <property type="entry name" value="trans_reg_C"/>
    <property type="match status" value="1"/>
</dbReference>
<organism evidence="7 8">
    <name type="scientific">Glycomyces harbinensis</name>
    <dbReference type="NCBI Taxonomy" id="58114"/>
    <lineage>
        <taxon>Bacteria</taxon>
        <taxon>Bacillati</taxon>
        <taxon>Actinomycetota</taxon>
        <taxon>Actinomycetes</taxon>
        <taxon>Glycomycetales</taxon>
        <taxon>Glycomycetaceae</taxon>
        <taxon>Glycomyces</taxon>
    </lineage>
</organism>
<dbReference type="GO" id="GO:0003677">
    <property type="term" value="F:DNA binding"/>
    <property type="evidence" value="ECO:0007669"/>
    <property type="project" value="UniProtKB-UniRule"/>
</dbReference>
<dbReference type="SUPFAM" id="SSF46894">
    <property type="entry name" value="C-terminal effector domain of the bipartite response regulators"/>
    <property type="match status" value="1"/>
</dbReference>
<dbReference type="CDD" id="cd15831">
    <property type="entry name" value="BTAD"/>
    <property type="match status" value="1"/>
</dbReference>